<dbReference type="EMBL" id="CAEY01002011">
    <property type="status" value="NOT_ANNOTATED_CDS"/>
    <property type="molecule type" value="Genomic_DNA"/>
</dbReference>
<dbReference type="Pfam" id="PF16019">
    <property type="entry name" value="CSRNP_N"/>
    <property type="match status" value="1"/>
</dbReference>
<dbReference type="PANTHER" id="PTHR13580">
    <property type="entry name" value="TGF-BETA INDUCED APOPTOSIS PROTEIN"/>
    <property type="match status" value="1"/>
</dbReference>
<evidence type="ECO:0000256" key="5">
    <source>
        <dbReference type="ARBA" id="ARBA00023125"/>
    </source>
</evidence>
<evidence type="ECO:0000256" key="9">
    <source>
        <dbReference type="SAM" id="MobiDB-lite"/>
    </source>
</evidence>
<keyword evidence="12" id="KW-1185">Reference proteome</keyword>
<evidence type="ECO:0000256" key="3">
    <source>
        <dbReference type="ARBA" id="ARBA00022703"/>
    </source>
</evidence>
<dbReference type="AlphaFoldDB" id="T1KDD0"/>
<evidence type="ECO:0000313" key="11">
    <source>
        <dbReference type="EnsemblMetazoa" id="tetur09g02480.1"/>
    </source>
</evidence>
<dbReference type="Proteomes" id="UP000015104">
    <property type="component" value="Unassembled WGS sequence"/>
</dbReference>
<comment type="similarity">
    <text evidence="2">Belongs to the AXUD1 family.</text>
</comment>
<reference evidence="11" key="2">
    <citation type="submission" date="2015-06" db="UniProtKB">
        <authorList>
            <consortium name="EnsemblMetazoa"/>
        </authorList>
    </citation>
    <scope>IDENTIFICATION</scope>
</reference>
<keyword evidence="5" id="KW-0238">DNA-binding</keyword>
<feature type="region of interest" description="Disordered" evidence="9">
    <location>
        <begin position="1"/>
        <end position="34"/>
    </location>
</feature>
<sequence length="123" mass="14024">MTDLGQEDQNKIGGDENERSSPVPAKVQKTSEDTFDSHVTRVKKSVNFKGVTVYYFPRSQGFTCVPSQGGSTLGMDSRHCSIRTFTLDSHAEEKKRAHRDILLRQRKYAKMLQKQMIFLILDV</sequence>
<dbReference type="InterPro" id="IPR023260">
    <property type="entry name" value="Cys/Ser-rich_nuc_prot"/>
</dbReference>
<protein>
    <recommendedName>
        <fullName evidence="10">Cysteine/serine-rich nuclear protein N-terminal domain-containing protein</fullName>
    </recommendedName>
</protein>
<dbReference type="GO" id="GO:0043565">
    <property type="term" value="F:sequence-specific DNA binding"/>
    <property type="evidence" value="ECO:0007669"/>
    <property type="project" value="TreeGrafter"/>
</dbReference>
<dbReference type="PANTHER" id="PTHR13580:SF9">
    <property type="entry name" value="AXIN1 UP-REGULATED 1, ISOFORM A"/>
    <property type="match status" value="1"/>
</dbReference>
<feature type="domain" description="Cysteine/serine-rich nuclear protein N-terminal" evidence="10">
    <location>
        <begin position="43"/>
        <end position="115"/>
    </location>
</feature>
<name>T1KDD0_TETUR</name>
<evidence type="ECO:0000256" key="8">
    <source>
        <dbReference type="ARBA" id="ARBA00023242"/>
    </source>
</evidence>
<dbReference type="HOGENOM" id="CLU_1211154_0_0_1"/>
<dbReference type="GO" id="GO:0006915">
    <property type="term" value="P:apoptotic process"/>
    <property type="evidence" value="ECO:0007669"/>
    <property type="project" value="UniProtKB-KW"/>
</dbReference>
<dbReference type="EnsemblMetazoa" id="tetur09g02480.1">
    <property type="protein sequence ID" value="tetur09g02480.1"/>
    <property type="gene ID" value="tetur09g02480"/>
</dbReference>
<keyword evidence="4" id="KW-0805">Transcription regulation</keyword>
<keyword evidence="7" id="KW-0804">Transcription</keyword>
<evidence type="ECO:0000256" key="7">
    <source>
        <dbReference type="ARBA" id="ARBA00023163"/>
    </source>
</evidence>
<dbReference type="GO" id="GO:0005634">
    <property type="term" value="C:nucleus"/>
    <property type="evidence" value="ECO:0007669"/>
    <property type="project" value="UniProtKB-SubCell"/>
</dbReference>
<evidence type="ECO:0000313" key="12">
    <source>
        <dbReference type="Proteomes" id="UP000015104"/>
    </source>
</evidence>
<keyword evidence="3" id="KW-0053">Apoptosis</keyword>
<evidence type="ECO:0000256" key="1">
    <source>
        <dbReference type="ARBA" id="ARBA00004123"/>
    </source>
</evidence>
<feature type="compositionally biased region" description="Basic and acidic residues" evidence="9">
    <location>
        <begin position="8"/>
        <end position="19"/>
    </location>
</feature>
<keyword evidence="8" id="KW-0539">Nucleus</keyword>
<dbReference type="GO" id="GO:0000981">
    <property type="term" value="F:DNA-binding transcription factor activity, RNA polymerase II-specific"/>
    <property type="evidence" value="ECO:0007669"/>
    <property type="project" value="TreeGrafter"/>
</dbReference>
<keyword evidence="6" id="KW-0010">Activator</keyword>
<accession>T1KDD0</accession>
<comment type="subcellular location">
    <subcellularLocation>
        <location evidence="1">Nucleus</location>
    </subcellularLocation>
</comment>
<dbReference type="InterPro" id="IPR031972">
    <property type="entry name" value="CSRNP_N"/>
</dbReference>
<reference evidence="12" key="1">
    <citation type="submission" date="2011-08" db="EMBL/GenBank/DDBJ databases">
        <authorList>
            <person name="Rombauts S."/>
        </authorList>
    </citation>
    <scope>NUCLEOTIDE SEQUENCE</scope>
    <source>
        <strain evidence="12">London</strain>
    </source>
</reference>
<proteinExistence type="inferred from homology"/>
<organism evidence="11 12">
    <name type="scientific">Tetranychus urticae</name>
    <name type="common">Two-spotted spider mite</name>
    <dbReference type="NCBI Taxonomy" id="32264"/>
    <lineage>
        <taxon>Eukaryota</taxon>
        <taxon>Metazoa</taxon>
        <taxon>Ecdysozoa</taxon>
        <taxon>Arthropoda</taxon>
        <taxon>Chelicerata</taxon>
        <taxon>Arachnida</taxon>
        <taxon>Acari</taxon>
        <taxon>Acariformes</taxon>
        <taxon>Trombidiformes</taxon>
        <taxon>Prostigmata</taxon>
        <taxon>Eleutherengona</taxon>
        <taxon>Raphignathae</taxon>
        <taxon>Tetranychoidea</taxon>
        <taxon>Tetranychidae</taxon>
        <taxon>Tetranychus</taxon>
    </lineage>
</organism>
<evidence type="ECO:0000256" key="4">
    <source>
        <dbReference type="ARBA" id="ARBA00023015"/>
    </source>
</evidence>
<evidence type="ECO:0000256" key="2">
    <source>
        <dbReference type="ARBA" id="ARBA00008548"/>
    </source>
</evidence>
<evidence type="ECO:0000259" key="10">
    <source>
        <dbReference type="Pfam" id="PF16019"/>
    </source>
</evidence>
<dbReference type="eggNOG" id="KOG3813">
    <property type="taxonomic scope" value="Eukaryota"/>
</dbReference>
<evidence type="ECO:0000256" key="6">
    <source>
        <dbReference type="ARBA" id="ARBA00023159"/>
    </source>
</evidence>